<dbReference type="SUPFAM" id="SSF53850">
    <property type="entry name" value="Periplasmic binding protein-like II"/>
    <property type="match status" value="1"/>
</dbReference>
<keyword evidence="4" id="KW-0813">Transport</keyword>
<dbReference type="HOGENOM" id="CLU_031285_2_3_5"/>
<keyword evidence="4" id="KW-0762">Sugar transport</keyword>
<organism evidence="4 5">
    <name type="scientific">Oceanicola granulosus (strain ATCC BAA-861 / DSM 15982 / KCTC 12143 / HTCC2516)</name>
    <dbReference type="NCBI Taxonomy" id="314256"/>
    <lineage>
        <taxon>Bacteria</taxon>
        <taxon>Pseudomonadati</taxon>
        <taxon>Pseudomonadota</taxon>
        <taxon>Alphaproteobacteria</taxon>
        <taxon>Rhodobacterales</taxon>
        <taxon>Roseobacteraceae</taxon>
        <taxon>Oceanicola</taxon>
    </lineage>
</organism>
<gene>
    <name evidence="4" type="ORF">OG2516_16249</name>
</gene>
<dbReference type="PANTHER" id="PTHR43649">
    <property type="entry name" value="ARABINOSE-BINDING PROTEIN-RELATED"/>
    <property type="match status" value="1"/>
</dbReference>
<sequence>MKTIKTLASAGLVAALAATGAAAQEVNTEVSGEISVWTWPNNDRTFEALMPAFNEVYPNVTVDVQGYPSGNNVYLNTLQRALMSNSGPDVAMIEIGMIAQLRDRDQFADLRDAPFNAGAMADQFTDFAWENVLGADGQVAAVPKHIGPGGLFYRADIWEEAGYDTDPEAMAELLSDWDALLEAGKQVAAPNERWIIGSGEEIVRSYLAQNGLSYFSEDGTHNFDHPVMIEAFDLVGEFAEADLISPFSAWTPEWQGAFARGQFASVIYGNWMGGLLKRAYSTEDAGKWRVTFAPAAPNGVRAFNMGGDYMAVLAGTDNPEAAWAFVTFVVSDPASLEQQYQQDDLYPAFAPATESDWINFADPYYGGQNVNEFFAEVQEKLVPLTLHPLDSIAQSAMQTAVDNVVRGVMSPQEALAQAKEQVEARL</sequence>
<feature type="signal peptide" evidence="3">
    <location>
        <begin position="1"/>
        <end position="23"/>
    </location>
</feature>
<dbReference type="CDD" id="cd13585">
    <property type="entry name" value="PBP2_TMBP_like"/>
    <property type="match status" value="1"/>
</dbReference>
<dbReference type="EMBL" id="AAOT01000008">
    <property type="protein sequence ID" value="EAR51869.1"/>
    <property type="molecule type" value="Genomic_DNA"/>
</dbReference>
<dbReference type="GO" id="GO:0042597">
    <property type="term" value="C:periplasmic space"/>
    <property type="evidence" value="ECO:0007669"/>
    <property type="project" value="UniProtKB-SubCell"/>
</dbReference>
<protein>
    <submittedName>
        <fullName evidence="4">Sugar transport system (Sugar-binding protein)</fullName>
    </submittedName>
</protein>
<reference evidence="4 5" key="1">
    <citation type="journal article" date="2010" name="J. Bacteriol.">
        <title>Genome sequences of Oceanicola granulosus HTCC2516(T) and Oceanicola batsensis HTCC2597(TDelta).</title>
        <authorList>
            <person name="Thrash J.C."/>
            <person name="Cho J.C."/>
            <person name="Vergin K.L."/>
            <person name="Giovannoni S.J."/>
        </authorList>
    </citation>
    <scope>NUCLEOTIDE SEQUENCE [LARGE SCALE GENOMIC DNA]</scope>
    <source>
        <strain evidence="5">ATCC BAA-861 / DSM 15982 / KCTC 12143 / HTCC2516</strain>
    </source>
</reference>
<evidence type="ECO:0000256" key="1">
    <source>
        <dbReference type="ARBA" id="ARBA00004418"/>
    </source>
</evidence>
<dbReference type="Pfam" id="PF01547">
    <property type="entry name" value="SBP_bac_1"/>
    <property type="match status" value="1"/>
</dbReference>
<dbReference type="STRING" id="314256.OG2516_16249"/>
<evidence type="ECO:0000256" key="2">
    <source>
        <dbReference type="ARBA" id="ARBA00008520"/>
    </source>
</evidence>
<dbReference type="InterPro" id="IPR050490">
    <property type="entry name" value="Bact_solute-bd_prot1"/>
</dbReference>
<keyword evidence="5" id="KW-1185">Reference proteome</keyword>
<keyword evidence="3" id="KW-0732">Signal</keyword>
<dbReference type="Gene3D" id="3.40.190.10">
    <property type="entry name" value="Periplasmic binding protein-like II"/>
    <property type="match status" value="1"/>
</dbReference>
<evidence type="ECO:0000256" key="3">
    <source>
        <dbReference type="SAM" id="SignalP"/>
    </source>
</evidence>
<proteinExistence type="inferred from homology"/>
<accession>Q2CGR6</accession>
<dbReference type="eggNOG" id="COG1653">
    <property type="taxonomic scope" value="Bacteria"/>
</dbReference>
<dbReference type="InterPro" id="IPR006059">
    <property type="entry name" value="SBP"/>
</dbReference>
<evidence type="ECO:0000313" key="5">
    <source>
        <dbReference type="Proteomes" id="UP000003635"/>
    </source>
</evidence>
<name>Q2CGR6_OCEGH</name>
<dbReference type="AlphaFoldDB" id="Q2CGR6"/>
<dbReference type="OrthoDB" id="2515046at2"/>
<comment type="caution">
    <text evidence="4">The sequence shown here is derived from an EMBL/GenBank/DDBJ whole genome shotgun (WGS) entry which is preliminary data.</text>
</comment>
<comment type="similarity">
    <text evidence="2">Belongs to the bacterial solute-binding protein 1 family.</text>
</comment>
<dbReference type="Proteomes" id="UP000003635">
    <property type="component" value="Unassembled WGS sequence"/>
</dbReference>
<comment type="subcellular location">
    <subcellularLocation>
        <location evidence="1">Periplasm</location>
    </subcellularLocation>
</comment>
<feature type="chain" id="PRO_5004207520" evidence="3">
    <location>
        <begin position="24"/>
        <end position="426"/>
    </location>
</feature>
<dbReference type="RefSeq" id="WP_007257196.1">
    <property type="nucleotide sequence ID" value="NZ_CH724111.1"/>
</dbReference>
<dbReference type="PANTHER" id="PTHR43649:SF12">
    <property type="entry name" value="DIACETYLCHITOBIOSE BINDING PROTEIN DASA"/>
    <property type="match status" value="1"/>
</dbReference>
<evidence type="ECO:0000313" key="4">
    <source>
        <dbReference type="EMBL" id="EAR51869.1"/>
    </source>
</evidence>